<dbReference type="InterPro" id="IPR017853">
    <property type="entry name" value="GH"/>
</dbReference>
<name>A0A2D1U4S9_9SPHI</name>
<dbReference type="EMBL" id="CP024091">
    <property type="protein sequence ID" value="ATP56610.1"/>
    <property type="molecule type" value="Genomic_DNA"/>
</dbReference>
<dbReference type="RefSeq" id="WP_099438551.1">
    <property type="nucleotide sequence ID" value="NZ_CP024091.1"/>
</dbReference>
<gene>
    <name evidence="1" type="ORF">CPT03_09045</name>
</gene>
<dbReference type="Proteomes" id="UP000223749">
    <property type="component" value="Chromosome"/>
</dbReference>
<dbReference type="SUPFAM" id="SSF51445">
    <property type="entry name" value="(Trans)glycosidases"/>
    <property type="match status" value="1"/>
</dbReference>
<organism evidence="1 2">
    <name type="scientific">Pedobacter ginsengisoli</name>
    <dbReference type="NCBI Taxonomy" id="363852"/>
    <lineage>
        <taxon>Bacteria</taxon>
        <taxon>Pseudomonadati</taxon>
        <taxon>Bacteroidota</taxon>
        <taxon>Sphingobacteriia</taxon>
        <taxon>Sphingobacteriales</taxon>
        <taxon>Sphingobacteriaceae</taxon>
        <taxon>Pedobacter</taxon>
    </lineage>
</organism>
<dbReference type="AlphaFoldDB" id="A0A2D1U4S9"/>
<protein>
    <recommendedName>
        <fullName evidence="3">Glycoside hydrolase family 42 N-terminal domain-containing protein</fullName>
    </recommendedName>
</protein>
<proteinExistence type="predicted"/>
<dbReference type="PANTHER" id="PTHR12631:SF10">
    <property type="entry name" value="BETA-XYLOSIDASE-LIKE PROTEIN-RELATED"/>
    <property type="match status" value="1"/>
</dbReference>
<evidence type="ECO:0000313" key="2">
    <source>
        <dbReference type="Proteomes" id="UP000223749"/>
    </source>
</evidence>
<dbReference type="GO" id="GO:0004553">
    <property type="term" value="F:hydrolase activity, hydrolyzing O-glycosyl compounds"/>
    <property type="evidence" value="ECO:0007669"/>
    <property type="project" value="TreeGrafter"/>
</dbReference>
<dbReference type="InterPro" id="IPR051923">
    <property type="entry name" value="Glycosyl_Hydrolase_39"/>
</dbReference>
<dbReference type="PANTHER" id="PTHR12631">
    <property type="entry name" value="ALPHA-L-IDURONIDASE"/>
    <property type="match status" value="1"/>
</dbReference>
<evidence type="ECO:0000313" key="1">
    <source>
        <dbReference type="EMBL" id="ATP56610.1"/>
    </source>
</evidence>
<evidence type="ECO:0008006" key="3">
    <source>
        <dbReference type="Google" id="ProtNLM"/>
    </source>
</evidence>
<keyword evidence="2" id="KW-1185">Reference proteome</keyword>
<sequence length="522" mass="60336">MKKTNQIINSILITFIVFFACCTPDRKEYVEVGALRDKQVKMKDMFGINGFEWDFYDLQYNFDTTKFNLVRNFSGFRHFLDWERIEPEKGVFRFNHKPEGGWSYDEVYQRCFKDSMLVVVDLQVTPSWLINTYPENRRQRDLMPISFGDKRDAPSSYIEIAKAGFQFAARYGQNKKINKNLIKVPKEAHEPIIGLGYIKYIESSNEPDKWWKGKDCEQSPEEYAAQLSAFYDGHKGKLGKDVGVKTADSTMKVVMGGLAKPKVEFVERMVEWCKKNRGYKKNGDVDLCFDIINYHMYSNDYTGWFARFKSKKRGVAPETNEMSEIAKGFVDLSSKLGDMPVWSTETGYDISEKSVQRAIPIGSKSNLITQADWLLRLGLLYARLGIDKVFYYQLYDNNDPGTDPGTSFGYSGLVEKSKKRRPAADYIYQVTNLMGDYYYYNSINDDPIVDIYQNGKKRMYVLVVPDEIDRREKYFLDLNQAKKAIIHQLNPGSDNMITKEVATKNGVVEVEVTETPIFIEAK</sequence>
<dbReference type="OrthoDB" id="177731at2"/>
<reference evidence="1 2" key="1">
    <citation type="submission" date="2017-10" db="EMBL/GenBank/DDBJ databases">
        <title>Whole genome of Pedobacter ginsengisoli T01R-27 isolated from tomato rhizosphere.</title>
        <authorList>
            <person name="Weon H.-Y."/>
            <person name="Lee S.A."/>
            <person name="Sang M.K."/>
            <person name="Song J."/>
        </authorList>
    </citation>
    <scope>NUCLEOTIDE SEQUENCE [LARGE SCALE GENOMIC DNA]</scope>
    <source>
        <strain evidence="1 2">T01R-27</strain>
    </source>
</reference>
<accession>A0A2D1U4S9</accession>
<dbReference type="PROSITE" id="PS51257">
    <property type="entry name" value="PROKAR_LIPOPROTEIN"/>
    <property type="match status" value="1"/>
</dbReference>
<dbReference type="Gene3D" id="3.20.20.80">
    <property type="entry name" value="Glycosidases"/>
    <property type="match status" value="1"/>
</dbReference>
<dbReference type="KEGG" id="pgs:CPT03_09045"/>